<organism evidence="1 2">
    <name type="scientific">Paraburkholderia phytofirmans OLGA172</name>
    <dbReference type="NCBI Taxonomy" id="1417228"/>
    <lineage>
        <taxon>Bacteria</taxon>
        <taxon>Pseudomonadati</taxon>
        <taxon>Pseudomonadota</taxon>
        <taxon>Betaproteobacteria</taxon>
        <taxon>Burkholderiales</taxon>
        <taxon>Burkholderiaceae</taxon>
        <taxon>Paraburkholderia</taxon>
    </lineage>
</organism>
<dbReference type="KEGG" id="buz:AYM40_16220"/>
<dbReference type="Proteomes" id="UP000076852">
    <property type="component" value="Chromosome 1"/>
</dbReference>
<dbReference type="EMBL" id="CP014578">
    <property type="protein sequence ID" value="ANB73730.1"/>
    <property type="molecule type" value="Genomic_DNA"/>
</dbReference>
<protein>
    <submittedName>
        <fullName evidence="1">Uncharacterized protein</fullName>
    </submittedName>
</protein>
<dbReference type="AlphaFoldDB" id="A0A160FMB1"/>
<reference evidence="1 2" key="1">
    <citation type="journal article" date="2016" name="Gene">
        <title>PacBio SMRT assembly of a complex multi-replicon genome reveals chlorocatechol degradative operon in a region of genome plasticity.</title>
        <authorList>
            <person name="Ricker N."/>
            <person name="Shen S.Y."/>
            <person name="Goordial J."/>
            <person name="Jin S."/>
            <person name="Fulthorpe R.R."/>
        </authorList>
    </citation>
    <scope>NUCLEOTIDE SEQUENCE [LARGE SCALE GENOMIC DNA]</scope>
    <source>
        <strain evidence="1 2">OLGA172</strain>
    </source>
</reference>
<accession>A0A160FMB1</accession>
<dbReference type="STRING" id="1804984.AYM40_16220"/>
<proteinExistence type="predicted"/>
<sequence length="135" mass="15688">MACLLGFLYGSLRQSRLSVAPFQLFEVKRLAFVVAQVDCAVCRAKGLVVRQRHDELDAESRVTDGKVEFDKTIVATLPDTDIASSYVKNARGWLNMGWMQWHRCLLRFDFRIRLLARFMPSFTSRFHRNAGLRRY</sequence>
<evidence type="ECO:0000313" key="2">
    <source>
        <dbReference type="Proteomes" id="UP000076852"/>
    </source>
</evidence>
<name>A0A160FMB1_9BURK</name>
<evidence type="ECO:0000313" key="1">
    <source>
        <dbReference type="EMBL" id="ANB73730.1"/>
    </source>
</evidence>
<keyword evidence="2" id="KW-1185">Reference proteome</keyword>
<gene>
    <name evidence="1" type="ORF">AYM40_16220</name>
</gene>